<organism evidence="1">
    <name type="scientific">marine sediment metagenome</name>
    <dbReference type="NCBI Taxonomy" id="412755"/>
    <lineage>
        <taxon>unclassified sequences</taxon>
        <taxon>metagenomes</taxon>
        <taxon>ecological metagenomes</taxon>
    </lineage>
</organism>
<proteinExistence type="predicted"/>
<feature type="non-terminal residue" evidence="1">
    <location>
        <position position="149"/>
    </location>
</feature>
<sequence length="149" mass="15871">MSIGNTNFITLDSIAEIQDIVNGDYLFTVSDGVIYKLDFQNLILTPDNVDFYTTIESLSTQVVSLTNAFSAVNSQINTLSTLNGVGTVVHDMSAGWTSTNLQVQTLSTAGWLPIGAEDATIESGSLLSYVGGSNSWETLPPGLEGETLQ</sequence>
<name>X0W3B1_9ZZZZ</name>
<gene>
    <name evidence="1" type="ORF">S01H1_49822</name>
</gene>
<reference evidence="1" key="1">
    <citation type="journal article" date="2014" name="Front. Microbiol.">
        <title>High frequency of phylogenetically diverse reductive dehalogenase-homologous genes in deep subseafloor sedimentary metagenomes.</title>
        <authorList>
            <person name="Kawai M."/>
            <person name="Futagami T."/>
            <person name="Toyoda A."/>
            <person name="Takaki Y."/>
            <person name="Nishi S."/>
            <person name="Hori S."/>
            <person name="Arai W."/>
            <person name="Tsubouchi T."/>
            <person name="Morono Y."/>
            <person name="Uchiyama I."/>
            <person name="Ito T."/>
            <person name="Fujiyama A."/>
            <person name="Inagaki F."/>
            <person name="Takami H."/>
        </authorList>
    </citation>
    <scope>NUCLEOTIDE SEQUENCE</scope>
    <source>
        <strain evidence="1">Expedition CK06-06</strain>
    </source>
</reference>
<evidence type="ECO:0000313" key="1">
    <source>
        <dbReference type="EMBL" id="GAG25304.1"/>
    </source>
</evidence>
<accession>X0W3B1</accession>
<dbReference type="AlphaFoldDB" id="X0W3B1"/>
<protein>
    <submittedName>
        <fullName evidence="1">Uncharacterized protein</fullName>
    </submittedName>
</protein>
<comment type="caution">
    <text evidence="1">The sequence shown here is derived from an EMBL/GenBank/DDBJ whole genome shotgun (WGS) entry which is preliminary data.</text>
</comment>
<dbReference type="EMBL" id="BARS01032071">
    <property type="protein sequence ID" value="GAG25304.1"/>
    <property type="molecule type" value="Genomic_DNA"/>
</dbReference>